<organism evidence="2 3">
    <name type="scientific">Mesorhabditis belari</name>
    <dbReference type="NCBI Taxonomy" id="2138241"/>
    <lineage>
        <taxon>Eukaryota</taxon>
        <taxon>Metazoa</taxon>
        <taxon>Ecdysozoa</taxon>
        <taxon>Nematoda</taxon>
        <taxon>Chromadorea</taxon>
        <taxon>Rhabditida</taxon>
        <taxon>Rhabditina</taxon>
        <taxon>Rhabditomorpha</taxon>
        <taxon>Rhabditoidea</taxon>
        <taxon>Rhabditidae</taxon>
        <taxon>Mesorhabditinae</taxon>
        <taxon>Mesorhabditis</taxon>
    </lineage>
</organism>
<keyword evidence="2" id="KW-1185">Reference proteome</keyword>
<evidence type="ECO:0000313" key="2">
    <source>
        <dbReference type="Proteomes" id="UP000887575"/>
    </source>
</evidence>
<sequence length="132" mass="15092">MFRASKVLKMLVDEFGLNSDSSAPTRQEVKLKGVFSRLLHEAESMQIVVEEEDETMECEQTDDLPDEWDSDEDWQPTMPTTPNAYTNGLRIGDRIVEKTQLDKALEFYRGATTGVRTRSCIHPEPIPMDTRP</sequence>
<proteinExistence type="predicted"/>
<accession>A0AAF3FAT5</accession>
<feature type="compositionally biased region" description="Acidic residues" evidence="1">
    <location>
        <begin position="52"/>
        <end position="74"/>
    </location>
</feature>
<feature type="region of interest" description="Disordered" evidence="1">
    <location>
        <begin position="52"/>
        <end position="86"/>
    </location>
</feature>
<dbReference type="Proteomes" id="UP000887575">
    <property type="component" value="Unassembled WGS sequence"/>
</dbReference>
<reference evidence="3" key="1">
    <citation type="submission" date="2024-02" db="UniProtKB">
        <authorList>
            <consortium name="WormBaseParasite"/>
        </authorList>
    </citation>
    <scope>IDENTIFICATION</scope>
</reference>
<dbReference type="AlphaFoldDB" id="A0AAF3FAT5"/>
<evidence type="ECO:0000313" key="3">
    <source>
        <dbReference type="WBParaSite" id="MBELARI_LOCUS3985"/>
    </source>
</evidence>
<protein>
    <submittedName>
        <fullName evidence="3">Uncharacterized protein</fullName>
    </submittedName>
</protein>
<name>A0AAF3FAT5_9BILA</name>
<dbReference type="WBParaSite" id="MBELARI_LOCUS3985">
    <property type="protein sequence ID" value="MBELARI_LOCUS3985"/>
    <property type="gene ID" value="MBELARI_LOCUS3985"/>
</dbReference>
<evidence type="ECO:0000256" key="1">
    <source>
        <dbReference type="SAM" id="MobiDB-lite"/>
    </source>
</evidence>
<feature type="compositionally biased region" description="Polar residues" evidence="1">
    <location>
        <begin position="77"/>
        <end position="86"/>
    </location>
</feature>